<dbReference type="PANTHER" id="PTHR11439">
    <property type="entry name" value="GAG-POL-RELATED RETROTRANSPOSON"/>
    <property type="match status" value="1"/>
</dbReference>
<dbReference type="AlphaFoldDB" id="A0A6L2L775"/>
<dbReference type="EMBL" id="BKCJ010003671">
    <property type="protein sequence ID" value="GEU56492.1"/>
    <property type="molecule type" value="Genomic_DNA"/>
</dbReference>
<protein>
    <submittedName>
        <fullName evidence="1">Uncharacterized mitochondrial protein AtMg00810-like</fullName>
    </submittedName>
</protein>
<dbReference type="InterPro" id="IPR043502">
    <property type="entry name" value="DNA/RNA_pol_sf"/>
</dbReference>
<comment type="caution">
    <text evidence="1">The sequence shown here is derived from an EMBL/GenBank/DDBJ whole genome shotgun (WGS) entry which is preliminary data.</text>
</comment>
<dbReference type="PANTHER" id="PTHR11439:SF463">
    <property type="entry name" value="REVERSE TRANSCRIPTASE TY1_COPIA-TYPE DOMAIN-CONTAINING PROTEIN"/>
    <property type="match status" value="1"/>
</dbReference>
<dbReference type="CDD" id="cd09272">
    <property type="entry name" value="RNase_HI_RT_Ty1"/>
    <property type="match status" value="1"/>
</dbReference>
<accession>A0A6L2L775</accession>
<evidence type="ECO:0000313" key="1">
    <source>
        <dbReference type="EMBL" id="GEU56492.1"/>
    </source>
</evidence>
<sequence>MRKTHLHLTTFCLELAGTSSHVPRLSRTLLYSSRIFIFGIRPENVILGTCHDGSEMSSTETFSPVVKPATIQTLLALAITRYWSFRQLDINNAFLNDILHEQAPRAWYNELTAFLAKLVSIPMVANSILTLHSGELIDNPTEYCALVESLQYLTLTRPDVAYDNYTSTMGHVICLGRNPVCWSSKKQRFVAQSSTEAEYKAVAATAAEILWLRSLLSEIGVYLSQTPIIYCDNLGATRLSANPVFHSRMKHLALAYHFVREQVQHGSLRVTHVSTGDHLADPLTKHLARAKFEFFMSKIGLSNRSSILRGHDKDKNKT</sequence>
<organism evidence="1">
    <name type="scientific">Tanacetum cinerariifolium</name>
    <name type="common">Dalmatian daisy</name>
    <name type="synonym">Chrysanthemum cinerariifolium</name>
    <dbReference type="NCBI Taxonomy" id="118510"/>
    <lineage>
        <taxon>Eukaryota</taxon>
        <taxon>Viridiplantae</taxon>
        <taxon>Streptophyta</taxon>
        <taxon>Embryophyta</taxon>
        <taxon>Tracheophyta</taxon>
        <taxon>Spermatophyta</taxon>
        <taxon>Magnoliopsida</taxon>
        <taxon>eudicotyledons</taxon>
        <taxon>Gunneridae</taxon>
        <taxon>Pentapetalae</taxon>
        <taxon>asterids</taxon>
        <taxon>campanulids</taxon>
        <taxon>Asterales</taxon>
        <taxon>Asteraceae</taxon>
        <taxon>Asteroideae</taxon>
        <taxon>Anthemideae</taxon>
        <taxon>Anthemidinae</taxon>
        <taxon>Tanacetum</taxon>
    </lineage>
</organism>
<reference evidence="1" key="1">
    <citation type="journal article" date="2019" name="Sci. Rep.">
        <title>Draft genome of Tanacetum cinerariifolium, the natural source of mosquito coil.</title>
        <authorList>
            <person name="Yamashiro T."/>
            <person name="Shiraishi A."/>
            <person name="Satake H."/>
            <person name="Nakayama K."/>
        </authorList>
    </citation>
    <scope>NUCLEOTIDE SEQUENCE</scope>
</reference>
<gene>
    <name evidence="1" type="ORF">Tci_028470</name>
</gene>
<dbReference type="SUPFAM" id="SSF56672">
    <property type="entry name" value="DNA/RNA polymerases"/>
    <property type="match status" value="1"/>
</dbReference>
<name>A0A6L2L775_TANCI</name>
<proteinExistence type="predicted"/>